<sequence length="308" mass="33809">MAPARPQLSKSDFVNPDVLNAVNPHPLWGYAHGPIPDNNPNWKFKKTPKARITRGEQARALAIRRPPAPMVILNHHRISLVCDILVQDTQMCGISYSHKSTLLTHIRSMHSGATDVPFSSQVGTWEEAAGDNAVKRWVLMGGWRDALYLNEPSQKNVSHSLLGYYCDVLEGIARTDAQFAAEYGTQFHRPGHRGWLESGDRGNRPAPDQPMTLTPPSITRGDESGTSSRCERSTQTEPVSDNDTDVNPDFTSGSGSGPDCEVVSKSVSEVDSEPEDQEEWPVDAVTDIFAGLYLPSSKLDAAYGPMLE</sequence>
<dbReference type="Proteomes" id="UP000191408">
    <property type="component" value="Unassembled WGS sequence"/>
</dbReference>
<feature type="region of interest" description="Disordered" evidence="2">
    <location>
        <begin position="190"/>
        <end position="279"/>
    </location>
</feature>
<comment type="caution">
    <text evidence="4">The sequence shown here is derived from an EMBL/GenBank/DDBJ whole genome shotgun (WGS) entry which is preliminary data.</text>
</comment>
<feature type="domain" description="C2H2-type" evidence="3">
    <location>
        <begin position="80"/>
        <end position="115"/>
    </location>
</feature>
<keyword evidence="1" id="KW-0479">Metal-binding</keyword>
<dbReference type="AlphaFoldDB" id="A0A1V6NLA9"/>
<evidence type="ECO:0000259" key="3">
    <source>
        <dbReference type="PROSITE" id="PS50157"/>
    </source>
</evidence>
<feature type="compositionally biased region" description="Acidic residues" evidence="2">
    <location>
        <begin position="270"/>
        <end position="279"/>
    </location>
</feature>
<keyword evidence="5" id="KW-1185">Reference proteome</keyword>
<organism evidence="4 5">
    <name type="scientific">Penicillium polonicum</name>
    <dbReference type="NCBI Taxonomy" id="60169"/>
    <lineage>
        <taxon>Eukaryota</taxon>
        <taxon>Fungi</taxon>
        <taxon>Dikarya</taxon>
        <taxon>Ascomycota</taxon>
        <taxon>Pezizomycotina</taxon>
        <taxon>Eurotiomycetes</taxon>
        <taxon>Eurotiomycetidae</taxon>
        <taxon>Eurotiales</taxon>
        <taxon>Aspergillaceae</taxon>
        <taxon>Penicillium</taxon>
    </lineage>
</organism>
<gene>
    <name evidence="4" type="ORF">PENPOL_c006G02519</name>
</gene>
<dbReference type="PROSITE" id="PS50157">
    <property type="entry name" value="ZINC_FINGER_C2H2_2"/>
    <property type="match status" value="1"/>
</dbReference>
<dbReference type="EMBL" id="MDYM01000006">
    <property type="protein sequence ID" value="OQD65501.1"/>
    <property type="molecule type" value="Genomic_DNA"/>
</dbReference>
<evidence type="ECO:0000313" key="5">
    <source>
        <dbReference type="Proteomes" id="UP000191408"/>
    </source>
</evidence>
<reference evidence="5" key="1">
    <citation type="journal article" date="2017" name="Nat. Microbiol.">
        <title>Global analysis of biosynthetic gene clusters reveals vast potential of secondary metabolite production in Penicillium species.</title>
        <authorList>
            <person name="Nielsen J.C."/>
            <person name="Grijseels S."/>
            <person name="Prigent S."/>
            <person name="Ji B."/>
            <person name="Dainat J."/>
            <person name="Nielsen K.F."/>
            <person name="Frisvad J.C."/>
            <person name="Workman M."/>
            <person name="Nielsen J."/>
        </authorList>
    </citation>
    <scope>NUCLEOTIDE SEQUENCE [LARGE SCALE GENOMIC DNA]</scope>
    <source>
        <strain evidence="5">IBT 4502</strain>
    </source>
</reference>
<dbReference type="OrthoDB" id="5233426at2759"/>
<evidence type="ECO:0000313" key="4">
    <source>
        <dbReference type="EMBL" id="OQD65501.1"/>
    </source>
</evidence>
<keyword evidence="1" id="KW-0862">Zinc</keyword>
<feature type="compositionally biased region" description="Basic and acidic residues" evidence="2">
    <location>
        <begin position="194"/>
        <end position="203"/>
    </location>
</feature>
<dbReference type="GO" id="GO:0008270">
    <property type="term" value="F:zinc ion binding"/>
    <property type="evidence" value="ECO:0007669"/>
    <property type="project" value="UniProtKB-KW"/>
</dbReference>
<name>A0A1V6NLA9_PENPO</name>
<keyword evidence="1" id="KW-0863">Zinc-finger</keyword>
<dbReference type="InterPro" id="IPR013087">
    <property type="entry name" value="Znf_C2H2_type"/>
</dbReference>
<evidence type="ECO:0000256" key="2">
    <source>
        <dbReference type="SAM" id="MobiDB-lite"/>
    </source>
</evidence>
<protein>
    <recommendedName>
        <fullName evidence="3">C2H2-type domain-containing protein</fullName>
    </recommendedName>
</protein>
<proteinExistence type="predicted"/>
<accession>A0A1V6NLA9</accession>
<evidence type="ECO:0000256" key="1">
    <source>
        <dbReference type="PROSITE-ProRule" id="PRU00042"/>
    </source>
</evidence>